<comment type="caution">
    <text evidence="2">The sequence shown here is derived from an EMBL/GenBank/DDBJ whole genome shotgun (WGS) entry which is preliminary data.</text>
</comment>
<evidence type="ECO:0000313" key="2">
    <source>
        <dbReference type="EMBL" id="THF73226.1"/>
    </source>
</evidence>
<dbReference type="Pfam" id="PF19192">
    <property type="entry name" value="Response_reg_2"/>
    <property type="match status" value="1"/>
</dbReference>
<feature type="domain" description="Response receiver" evidence="1">
    <location>
        <begin position="15"/>
        <end position="174"/>
    </location>
</feature>
<gene>
    <name evidence="2" type="ORF">E6C55_30230</name>
</gene>
<reference evidence="2 3" key="1">
    <citation type="submission" date="2019-04" db="EMBL/GenBank/DDBJ databases">
        <title>Cohnella sp. nov. isolated from preserved vegetables.</title>
        <authorList>
            <person name="Lin S.-Y."/>
            <person name="Hung M.-H."/>
            <person name="Young C.-C."/>
        </authorList>
    </citation>
    <scope>NUCLEOTIDE SEQUENCE [LARGE SCALE GENOMIC DNA]</scope>
    <source>
        <strain evidence="2 3">CC-MHH1044</strain>
    </source>
</reference>
<dbReference type="AlphaFoldDB" id="A0A4S4BI42"/>
<dbReference type="Proteomes" id="UP000310636">
    <property type="component" value="Unassembled WGS sequence"/>
</dbReference>
<organism evidence="2 3">
    <name type="scientific">Cohnella fermenti</name>
    <dbReference type="NCBI Taxonomy" id="2565925"/>
    <lineage>
        <taxon>Bacteria</taxon>
        <taxon>Bacillati</taxon>
        <taxon>Bacillota</taxon>
        <taxon>Bacilli</taxon>
        <taxon>Bacillales</taxon>
        <taxon>Paenibacillaceae</taxon>
        <taxon>Cohnella</taxon>
    </lineage>
</organism>
<name>A0A4S4BI42_9BACL</name>
<dbReference type="InterPro" id="IPR043834">
    <property type="entry name" value="REC"/>
</dbReference>
<protein>
    <recommendedName>
        <fullName evidence="1">Response receiver domain-containing protein</fullName>
    </recommendedName>
</protein>
<sequence length="548" mass="63169">MSIQEQIVGIVKRYFDNAVIIDDELEFEQQRLPEIKDEELGFIPDDVDIIDDVAPASMKGQLPANEQPGELFHELTKEGIVTFPYKYQRTADELQLRWLSSILRNAKLLFLDWNLEEAKAGSSSVAGTASLKIIEEYSKVRSGLKCAVIYTQADCSEVLEEISSHFEIVDKNAYFFQERNAEEGNSLFGFVMNKEIQPSNIMEIIGSILLKDKSISLHILDSVHRLEQSISNVMHRFNAPFEKVIFTQMISSEIDSNDIPAFLDDTLLSDVLTEHSKISATNFLFQSKKTEILQTLLQRPIEQQEIESFHALITLKKKDLIVRKLLDSTFMSNIIELLRNHELDSIATLKDEIMRISANQLNDEHIRDIILVLMLIDGFRKNSSDFQKTFQKQTYYLTKLMKYCKTNSDLIDTGSIWSMVDEKGQYMLCITPFCDTYRPEKVNHIYKFIVGRATSPTEKLLNNKDTNFAFISVPLEESKSLVFVKWEFYNVVSMDGASALQKMRKITTLKKEYVQNIINRYIGYQARAGVNELFYKESYRSHFVDLLS</sequence>
<dbReference type="RefSeq" id="WP_136373568.1">
    <property type="nucleotide sequence ID" value="NZ_SSOB01000060.1"/>
</dbReference>
<accession>A0A4S4BI42</accession>
<keyword evidence="3" id="KW-1185">Reference proteome</keyword>
<evidence type="ECO:0000313" key="3">
    <source>
        <dbReference type="Proteomes" id="UP000310636"/>
    </source>
</evidence>
<dbReference type="OrthoDB" id="2667022at2"/>
<evidence type="ECO:0000259" key="1">
    <source>
        <dbReference type="Pfam" id="PF19192"/>
    </source>
</evidence>
<proteinExistence type="predicted"/>
<dbReference type="EMBL" id="SSOB01000060">
    <property type="protein sequence ID" value="THF73226.1"/>
    <property type="molecule type" value="Genomic_DNA"/>
</dbReference>